<protein>
    <submittedName>
        <fullName evidence="1">OsmC family protein</fullName>
    </submittedName>
</protein>
<evidence type="ECO:0000313" key="1">
    <source>
        <dbReference type="EMBL" id="MFL1731788.1"/>
    </source>
</evidence>
<dbReference type="Pfam" id="PF02566">
    <property type="entry name" value="OsmC"/>
    <property type="match status" value="1"/>
</dbReference>
<dbReference type="PANTHER" id="PTHR34352">
    <property type="entry name" value="PROTEIN YHFA"/>
    <property type="match status" value="1"/>
</dbReference>
<dbReference type="Proteomes" id="UP001624684">
    <property type="component" value="Unassembled WGS sequence"/>
</dbReference>
<keyword evidence="2" id="KW-1185">Reference proteome</keyword>
<sequence length="145" mass="15631">MADLSVDISWLKNEAINFKAASGSGHEVMMDSDQVLGSKPMELILMGLGGCASYDVVSILKKSRQAIKDVRCEVSAKRADAIPAVFTDIHLHFVVIGTDIKESQVARAIELSATKYCSASKMLADGGVNITHDYEIIESDNGKVK</sequence>
<dbReference type="RefSeq" id="WP_407068591.1">
    <property type="nucleotide sequence ID" value="NZ_JBJJXE010000002.1"/>
</dbReference>
<dbReference type="Gene3D" id="3.30.300.20">
    <property type="match status" value="1"/>
</dbReference>
<name>A0ABW8U3R1_9GAMM</name>
<comment type="caution">
    <text evidence="1">The sequence shown here is derived from an EMBL/GenBank/DDBJ whole genome shotgun (WGS) entry which is preliminary data.</text>
</comment>
<proteinExistence type="predicted"/>
<gene>
    <name evidence="1" type="ORF">ACJHVH_02060</name>
</gene>
<organism evidence="1 2">
    <name type="scientific">Moraxella oculi</name>
    <dbReference type="NCBI Taxonomy" id="2940516"/>
    <lineage>
        <taxon>Bacteria</taxon>
        <taxon>Pseudomonadati</taxon>
        <taxon>Pseudomonadota</taxon>
        <taxon>Gammaproteobacteria</taxon>
        <taxon>Moraxellales</taxon>
        <taxon>Moraxellaceae</taxon>
        <taxon>Moraxella</taxon>
    </lineage>
</organism>
<dbReference type="InterPro" id="IPR015946">
    <property type="entry name" value="KH_dom-like_a/b"/>
</dbReference>
<dbReference type="SUPFAM" id="SSF82784">
    <property type="entry name" value="OsmC-like"/>
    <property type="match status" value="1"/>
</dbReference>
<dbReference type="EMBL" id="JBJJXE010000002">
    <property type="protein sequence ID" value="MFL1731788.1"/>
    <property type="molecule type" value="Genomic_DNA"/>
</dbReference>
<dbReference type="InterPro" id="IPR003718">
    <property type="entry name" value="OsmC/Ohr_fam"/>
</dbReference>
<evidence type="ECO:0000313" key="2">
    <source>
        <dbReference type="Proteomes" id="UP001624684"/>
    </source>
</evidence>
<dbReference type="InterPro" id="IPR036102">
    <property type="entry name" value="OsmC/Ohrsf"/>
</dbReference>
<accession>A0ABW8U3R1</accession>
<reference evidence="1 2" key="1">
    <citation type="submission" date="2024-11" db="EMBL/GenBank/DDBJ databases">
        <title>First Report of Moraxella oculi in Brazil in an Infectious Bovine Keratoconjunctivitis Outbreak.</title>
        <authorList>
            <person name="Carvalho C.V."/>
            <person name="Domingues R."/>
            <person name="Coutinho C."/>
            <person name="Honorio N.T.B.S."/>
            <person name="Faza D.R.L.R."/>
            <person name="Carvalho W.A."/>
            <person name="Machado A.B.F."/>
            <person name="Martins M.F."/>
            <person name="Gaspar E.B."/>
        </authorList>
    </citation>
    <scope>NUCLEOTIDE SEQUENCE [LARGE SCALE GENOMIC DNA]</scope>
    <source>
        <strain evidence="1 2">2117LE</strain>
    </source>
</reference>
<dbReference type="PANTHER" id="PTHR34352:SF1">
    <property type="entry name" value="PROTEIN YHFA"/>
    <property type="match status" value="1"/>
</dbReference>